<gene>
    <name evidence="2" type="ORF">L3Y34_013408</name>
</gene>
<sequence length="70" mass="8037">MLKLANAYLNSLKMMLNEKEDTKFQPMVTGHKKNQNGADGAQKDKAGKRQKYRNGDFGIPRAGRSRRIWK</sequence>
<accession>A0AAE8ZTZ3</accession>
<dbReference type="EMBL" id="CP090896">
    <property type="protein sequence ID" value="ULT84719.1"/>
    <property type="molecule type" value="Genomic_DNA"/>
</dbReference>
<evidence type="ECO:0000313" key="3">
    <source>
        <dbReference type="Proteomes" id="UP000827892"/>
    </source>
</evidence>
<evidence type="ECO:0000256" key="1">
    <source>
        <dbReference type="SAM" id="MobiDB-lite"/>
    </source>
</evidence>
<reference evidence="2 3" key="1">
    <citation type="submission" date="2022-05" db="EMBL/GenBank/DDBJ databases">
        <title>Chromosome-level reference genomes for two strains of Caenorhabditis briggsae: an improved platform for comparative genomics.</title>
        <authorList>
            <person name="Stevens L."/>
            <person name="Andersen E.C."/>
        </authorList>
    </citation>
    <scope>NUCLEOTIDE SEQUENCE [LARGE SCALE GENOMIC DNA]</scope>
    <source>
        <strain evidence="2">QX1410_ONT</strain>
        <tissue evidence="2">Whole-organism</tissue>
    </source>
</reference>
<dbReference type="AlphaFoldDB" id="A0AAE8ZTZ3"/>
<protein>
    <submittedName>
        <fullName evidence="2">Uncharacterized protein</fullName>
    </submittedName>
</protein>
<name>A0AAE8ZTZ3_CAEBR</name>
<feature type="region of interest" description="Disordered" evidence="1">
    <location>
        <begin position="28"/>
        <end position="70"/>
    </location>
</feature>
<dbReference type="Proteomes" id="UP000827892">
    <property type="component" value="Chromosome X"/>
</dbReference>
<evidence type="ECO:0000313" key="2">
    <source>
        <dbReference type="EMBL" id="ULT84719.1"/>
    </source>
</evidence>
<organism evidence="2 3">
    <name type="scientific">Caenorhabditis briggsae</name>
    <dbReference type="NCBI Taxonomy" id="6238"/>
    <lineage>
        <taxon>Eukaryota</taxon>
        <taxon>Metazoa</taxon>
        <taxon>Ecdysozoa</taxon>
        <taxon>Nematoda</taxon>
        <taxon>Chromadorea</taxon>
        <taxon>Rhabditida</taxon>
        <taxon>Rhabditina</taxon>
        <taxon>Rhabditomorpha</taxon>
        <taxon>Rhabditoidea</taxon>
        <taxon>Rhabditidae</taxon>
        <taxon>Peloderinae</taxon>
        <taxon>Caenorhabditis</taxon>
    </lineage>
</organism>
<proteinExistence type="predicted"/>